<sequence>MIWRGGKPVNLNNLGIFVQVAEKMNMTEASKALFISQPAVSKAIQNLEASLQIRLFLRDKHNGLLLTEEGREILVLARQMKAIEASIYQIAGKANRLLSGKLKIGSFPAASAILLPQAIAAFRSEYPLVKIELIEGTSSQIKEWVENRTIELGIVTTPFEPYESETLSRDHMVAIVPDDHPLADEAVIDLKERRAEIIFCKGGHEIAVSAILREQGIELQESLTVQTAETLVRMVRSRLGIGLISSFTLSSVTHELAVKEIRPAIARKIGVIAHSFGELAPAAKQFLRFLTPAGNQTPGDPADEAASP</sequence>
<dbReference type="Gene3D" id="1.10.10.10">
    <property type="entry name" value="Winged helix-like DNA-binding domain superfamily/Winged helix DNA-binding domain"/>
    <property type="match status" value="1"/>
</dbReference>
<dbReference type="Pfam" id="PF00126">
    <property type="entry name" value="HTH_1"/>
    <property type="match status" value="1"/>
</dbReference>
<dbReference type="InterPro" id="IPR000847">
    <property type="entry name" value="LysR_HTH_N"/>
</dbReference>
<comment type="similarity">
    <text evidence="1">Belongs to the LysR transcriptional regulatory family.</text>
</comment>
<keyword evidence="4" id="KW-0804">Transcription</keyword>
<dbReference type="EMBL" id="JBHUMY010000043">
    <property type="protein sequence ID" value="MFD2663597.1"/>
    <property type="molecule type" value="Genomic_DNA"/>
</dbReference>
<dbReference type="PANTHER" id="PTHR30427:SF1">
    <property type="entry name" value="TRANSCRIPTIONAL ACTIVATOR PROTEIN LYSR"/>
    <property type="match status" value="1"/>
</dbReference>
<protein>
    <submittedName>
        <fullName evidence="6">LysR family transcriptional regulator</fullName>
    </submittedName>
</protein>
<dbReference type="CDD" id="cd05466">
    <property type="entry name" value="PBP2_LTTR_substrate"/>
    <property type="match status" value="1"/>
</dbReference>
<dbReference type="PANTHER" id="PTHR30427">
    <property type="entry name" value="TRANSCRIPTIONAL ACTIVATOR PROTEIN LYSR"/>
    <property type="match status" value="1"/>
</dbReference>
<proteinExistence type="inferred from homology"/>
<evidence type="ECO:0000313" key="7">
    <source>
        <dbReference type="Proteomes" id="UP001597493"/>
    </source>
</evidence>
<dbReference type="Proteomes" id="UP001597493">
    <property type="component" value="Unassembled WGS sequence"/>
</dbReference>
<keyword evidence="2" id="KW-0805">Transcription regulation</keyword>
<name>A0ABW5R4M5_9BACL</name>
<dbReference type="SUPFAM" id="SSF46785">
    <property type="entry name" value="Winged helix' DNA-binding domain"/>
    <property type="match status" value="1"/>
</dbReference>
<dbReference type="InterPro" id="IPR036388">
    <property type="entry name" value="WH-like_DNA-bd_sf"/>
</dbReference>
<evidence type="ECO:0000256" key="1">
    <source>
        <dbReference type="ARBA" id="ARBA00009437"/>
    </source>
</evidence>
<evidence type="ECO:0000256" key="2">
    <source>
        <dbReference type="ARBA" id="ARBA00023015"/>
    </source>
</evidence>
<evidence type="ECO:0000256" key="3">
    <source>
        <dbReference type="ARBA" id="ARBA00023125"/>
    </source>
</evidence>
<keyword evidence="3" id="KW-0238">DNA-binding</keyword>
<dbReference type="Gene3D" id="3.40.190.290">
    <property type="match status" value="1"/>
</dbReference>
<dbReference type="PRINTS" id="PR00039">
    <property type="entry name" value="HTHLYSR"/>
</dbReference>
<evidence type="ECO:0000256" key="4">
    <source>
        <dbReference type="ARBA" id="ARBA00023163"/>
    </source>
</evidence>
<evidence type="ECO:0000313" key="6">
    <source>
        <dbReference type="EMBL" id="MFD2663597.1"/>
    </source>
</evidence>
<dbReference type="InterPro" id="IPR005119">
    <property type="entry name" value="LysR_subst-bd"/>
</dbReference>
<evidence type="ECO:0000259" key="5">
    <source>
        <dbReference type="PROSITE" id="PS50931"/>
    </source>
</evidence>
<dbReference type="Pfam" id="PF03466">
    <property type="entry name" value="LysR_substrate"/>
    <property type="match status" value="1"/>
</dbReference>
<reference evidence="7" key="1">
    <citation type="journal article" date="2019" name="Int. J. Syst. Evol. Microbiol.">
        <title>The Global Catalogue of Microorganisms (GCM) 10K type strain sequencing project: providing services to taxonomists for standard genome sequencing and annotation.</title>
        <authorList>
            <consortium name="The Broad Institute Genomics Platform"/>
            <consortium name="The Broad Institute Genome Sequencing Center for Infectious Disease"/>
            <person name="Wu L."/>
            <person name="Ma J."/>
        </authorList>
    </citation>
    <scope>NUCLEOTIDE SEQUENCE [LARGE SCALE GENOMIC DNA]</scope>
    <source>
        <strain evidence="7">TISTR 1827</strain>
    </source>
</reference>
<feature type="domain" description="HTH lysR-type" evidence="5">
    <location>
        <begin position="9"/>
        <end position="67"/>
    </location>
</feature>
<dbReference type="RefSeq" id="WP_379279902.1">
    <property type="nucleotide sequence ID" value="NZ_JBHUGT010000011.1"/>
</dbReference>
<comment type="caution">
    <text evidence="6">The sequence shown here is derived from an EMBL/GenBank/DDBJ whole genome shotgun (WGS) entry which is preliminary data.</text>
</comment>
<dbReference type="InterPro" id="IPR036390">
    <property type="entry name" value="WH_DNA-bd_sf"/>
</dbReference>
<gene>
    <name evidence="6" type="ORF">ACFSW5_25485</name>
</gene>
<dbReference type="PROSITE" id="PS50931">
    <property type="entry name" value="HTH_LYSR"/>
    <property type="match status" value="1"/>
</dbReference>
<dbReference type="SUPFAM" id="SSF53850">
    <property type="entry name" value="Periplasmic binding protein-like II"/>
    <property type="match status" value="1"/>
</dbReference>
<accession>A0ABW5R4M5</accession>
<organism evidence="6 7">
    <name type="scientific">Paenibacillus thailandensis</name>
    <dbReference type="NCBI Taxonomy" id="393250"/>
    <lineage>
        <taxon>Bacteria</taxon>
        <taxon>Bacillati</taxon>
        <taxon>Bacillota</taxon>
        <taxon>Bacilli</taxon>
        <taxon>Bacillales</taxon>
        <taxon>Paenibacillaceae</taxon>
        <taxon>Paenibacillus</taxon>
    </lineage>
</organism>
<keyword evidence="7" id="KW-1185">Reference proteome</keyword>